<feature type="domain" description="Methyl-accepting transducer" evidence="7">
    <location>
        <begin position="277"/>
        <end position="506"/>
    </location>
</feature>
<keyword evidence="2" id="KW-0488">Methylation</keyword>
<dbReference type="InterPro" id="IPR047347">
    <property type="entry name" value="YvaQ-like_sensor"/>
</dbReference>
<dbReference type="InterPro" id="IPR003660">
    <property type="entry name" value="HAMP_dom"/>
</dbReference>
<sequence length="553" mass="59208">MHIKGSNMKVFGNMRIGSRLAVGFAVVLALSILIMAIGVWRLQMVSDVTHDMVSQSVRKERLISAWYGNLRAAILRTVAMSRSTDLTLNNYFLNEELASGKESAELQKELSQMFDAEAEKALYAEILGYQKDYKSVYLKMMDLKSTGDQDGANSVLIQEFMPLSKKYQNTMQKLQKAEQAEIDDASSNIEQLARQSRILLLVLEAAALVFGVLCAWLLTRGIVRPLKQAVALSRRVAEGDLTAQIHTSSRDEVGQLLNALQDMNARLRDIVTRVRHGTDAIATASGEIAEGNQDLSARTEQQAGALEETASAMEELISTVRTNADNAHEASRLAASASGIASEGGAVVGRVVETMDEINGSSRKIVDIISVIDGIAFQTNILALNAAVEAARAGEQGRGFAVVASEVRSLAQRSAAAAKEIKQLIDDSVQKVNAGSALVEQAGATMTRVVESVQHVNAIVNEISVASAEQTEGIQQVNDAIAQLDDVTQQNAALVEEAAAAAASMRGQAGNLTQLVSVFHVEGSGGEPGPEAESPPGRGRLPLFSRRRALAQA</sequence>
<keyword evidence="6" id="KW-1133">Transmembrane helix</keyword>
<name>A0A7V8G020_9BURK</name>
<gene>
    <name evidence="9" type="primary">tar_1</name>
    <name evidence="9" type="ORF">GAK35_00421</name>
</gene>
<keyword evidence="4" id="KW-0807">Transducer</keyword>
<dbReference type="AlphaFoldDB" id="A0A7V8G020"/>
<comment type="subcellular location">
    <subcellularLocation>
        <location evidence="1">Membrane</location>
    </subcellularLocation>
</comment>
<dbReference type="PROSITE" id="PS50111">
    <property type="entry name" value="CHEMOTAXIS_TRANSDUC_2"/>
    <property type="match status" value="1"/>
</dbReference>
<dbReference type="Gene3D" id="1.10.287.950">
    <property type="entry name" value="Methyl-accepting chemotaxis protein"/>
    <property type="match status" value="1"/>
</dbReference>
<reference evidence="10" key="1">
    <citation type="journal article" date="2020" name="MBio">
        <title>Horizontal gene transfer to a defensive symbiont with a reduced genome amongst a multipartite beetle microbiome.</title>
        <authorList>
            <person name="Waterworth S.C."/>
            <person name="Florez L.V."/>
            <person name="Rees E.R."/>
            <person name="Hertweck C."/>
            <person name="Kaltenpoth M."/>
            <person name="Kwan J.C."/>
        </authorList>
    </citation>
    <scope>NUCLEOTIDE SEQUENCE [LARGE SCALE GENOMIC DNA]</scope>
</reference>
<evidence type="ECO:0000313" key="9">
    <source>
        <dbReference type="EMBL" id="KAF1048001.1"/>
    </source>
</evidence>
<evidence type="ECO:0000256" key="1">
    <source>
        <dbReference type="ARBA" id="ARBA00004370"/>
    </source>
</evidence>
<dbReference type="FunFam" id="1.10.287.950:FF:000001">
    <property type="entry name" value="Methyl-accepting chemotaxis sensory transducer"/>
    <property type="match status" value="1"/>
</dbReference>
<keyword evidence="6" id="KW-0812">Transmembrane</keyword>
<dbReference type="SMART" id="SM00283">
    <property type="entry name" value="MA"/>
    <property type="match status" value="1"/>
</dbReference>
<dbReference type="GO" id="GO:0007165">
    <property type="term" value="P:signal transduction"/>
    <property type="evidence" value="ECO:0007669"/>
    <property type="project" value="UniProtKB-KW"/>
</dbReference>
<comment type="caution">
    <text evidence="9">The sequence shown here is derived from an EMBL/GenBank/DDBJ whole genome shotgun (WGS) entry which is preliminary data.</text>
</comment>
<dbReference type="GO" id="GO:0004888">
    <property type="term" value="F:transmembrane signaling receptor activity"/>
    <property type="evidence" value="ECO:0007669"/>
    <property type="project" value="TreeGrafter"/>
</dbReference>
<organism evidence="9 10">
    <name type="scientific">Herbaspirillum frisingense</name>
    <dbReference type="NCBI Taxonomy" id="92645"/>
    <lineage>
        <taxon>Bacteria</taxon>
        <taxon>Pseudomonadati</taxon>
        <taxon>Pseudomonadota</taxon>
        <taxon>Betaproteobacteria</taxon>
        <taxon>Burkholderiales</taxon>
        <taxon>Oxalobacteraceae</taxon>
        <taxon>Herbaspirillum</taxon>
    </lineage>
</organism>
<dbReference type="EMBL" id="WNDX01000007">
    <property type="protein sequence ID" value="KAF1048001.1"/>
    <property type="molecule type" value="Genomic_DNA"/>
</dbReference>
<feature type="transmembrane region" description="Helical" evidence="6">
    <location>
        <begin position="20"/>
        <end position="42"/>
    </location>
</feature>
<dbReference type="GO" id="GO:0006935">
    <property type="term" value="P:chemotaxis"/>
    <property type="evidence" value="ECO:0007669"/>
    <property type="project" value="TreeGrafter"/>
</dbReference>
<protein>
    <submittedName>
        <fullName evidence="9">Methyl-accepting chemotaxis protein II</fullName>
    </submittedName>
</protein>
<evidence type="ECO:0000256" key="3">
    <source>
        <dbReference type="ARBA" id="ARBA00029447"/>
    </source>
</evidence>
<feature type="domain" description="HAMP" evidence="8">
    <location>
        <begin position="220"/>
        <end position="272"/>
    </location>
</feature>
<dbReference type="CDD" id="cd11386">
    <property type="entry name" value="MCP_signal"/>
    <property type="match status" value="1"/>
</dbReference>
<dbReference type="InterPro" id="IPR051310">
    <property type="entry name" value="MCP_chemotaxis"/>
</dbReference>
<feature type="region of interest" description="Disordered" evidence="5">
    <location>
        <begin position="522"/>
        <end position="553"/>
    </location>
</feature>
<evidence type="ECO:0000259" key="8">
    <source>
        <dbReference type="PROSITE" id="PS50885"/>
    </source>
</evidence>
<dbReference type="Proteomes" id="UP000462435">
    <property type="component" value="Unassembled WGS sequence"/>
</dbReference>
<comment type="similarity">
    <text evidence="3">Belongs to the methyl-accepting chemotaxis (MCP) protein family.</text>
</comment>
<dbReference type="PANTHER" id="PTHR43531">
    <property type="entry name" value="PROTEIN ICFG"/>
    <property type="match status" value="1"/>
</dbReference>
<evidence type="ECO:0000256" key="6">
    <source>
        <dbReference type="SAM" id="Phobius"/>
    </source>
</evidence>
<dbReference type="InterPro" id="IPR024478">
    <property type="entry name" value="HlyB_4HB_MCP"/>
</dbReference>
<evidence type="ECO:0000256" key="4">
    <source>
        <dbReference type="PROSITE-ProRule" id="PRU00284"/>
    </source>
</evidence>
<dbReference type="GO" id="GO:0005886">
    <property type="term" value="C:plasma membrane"/>
    <property type="evidence" value="ECO:0007669"/>
    <property type="project" value="TreeGrafter"/>
</dbReference>
<dbReference type="PANTHER" id="PTHR43531:SF14">
    <property type="entry name" value="METHYL-ACCEPTING CHEMOTAXIS PROTEIN I-RELATED"/>
    <property type="match status" value="1"/>
</dbReference>
<dbReference type="SUPFAM" id="SSF58104">
    <property type="entry name" value="Methyl-accepting chemotaxis protein (MCP) signaling domain"/>
    <property type="match status" value="1"/>
</dbReference>
<evidence type="ECO:0000313" key="10">
    <source>
        <dbReference type="Proteomes" id="UP000462435"/>
    </source>
</evidence>
<dbReference type="SMART" id="SM00304">
    <property type="entry name" value="HAMP"/>
    <property type="match status" value="1"/>
</dbReference>
<dbReference type="Pfam" id="PF12729">
    <property type="entry name" value="4HB_MCP_1"/>
    <property type="match status" value="1"/>
</dbReference>
<dbReference type="Pfam" id="PF00015">
    <property type="entry name" value="MCPsignal"/>
    <property type="match status" value="1"/>
</dbReference>
<accession>A0A7V8G020</accession>
<dbReference type="InterPro" id="IPR004089">
    <property type="entry name" value="MCPsignal_dom"/>
</dbReference>
<dbReference type="CDD" id="cd19411">
    <property type="entry name" value="MCP2201-like_sensor"/>
    <property type="match status" value="1"/>
</dbReference>
<proteinExistence type="inferred from homology"/>
<evidence type="ECO:0000256" key="5">
    <source>
        <dbReference type="SAM" id="MobiDB-lite"/>
    </source>
</evidence>
<dbReference type="PROSITE" id="PS50885">
    <property type="entry name" value="HAMP"/>
    <property type="match status" value="1"/>
</dbReference>
<evidence type="ECO:0000259" key="7">
    <source>
        <dbReference type="PROSITE" id="PS50111"/>
    </source>
</evidence>
<dbReference type="Pfam" id="PF00672">
    <property type="entry name" value="HAMP"/>
    <property type="match status" value="1"/>
</dbReference>
<feature type="transmembrane region" description="Helical" evidence="6">
    <location>
        <begin position="198"/>
        <end position="218"/>
    </location>
</feature>
<dbReference type="CDD" id="cd06225">
    <property type="entry name" value="HAMP"/>
    <property type="match status" value="1"/>
</dbReference>
<keyword evidence="6" id="KW-0472">Membrane</keyword>
<evidence type="ECO:0000256" key="2">
    <source>
        <dbReference type="ARBA" id="ARBA00022481"/>
    </source>
</evidence>
<feature type="compositionally biased region" description="Low complexity" evidence="5">
    <location>
        <begin position="529"/>
        <end position="540"/>
    </location>
</feature>